<dbReference type="GeneID" id="130507130"/>
<evidence type="ECO:0000313" key="2">
    <source>
        <dbReference type="RefSeq" id="XP_056857821.1"/>
    </source>
</evidence>
<proteinExistence type="predicted"/>
<evidence type="ECO:0000313" key="3">
    <source>
        <dbReference type="RefSeq" id="XP_056861049.1"/>
    </source>
</evidence>
<accession>A0A9W3D1Z7</accession>
<dbReference type="KEGG" id="rsz:130509281"/>
<dbReference type="RefSeq" id="XP_056863110.1">
    <property type="nucleotide sequence ID" value="XM_057007130.1"/>
</dbReference>
<evidence type="ECO:0000313" key="1">
    <source>
        <dbReference type="Proteomes" id="UP000504610"/>
    </source>
</evidence>
<keyword evidence="1" id="KW-1185">Reference proteome</keyword>
<reference evidence="1" key="1">
    <citation type="journal article" date="2019" name="Database">
        <title>The radish genome database (RadishGD): an integrated information resource for radish genomics.</title>
        <authorList>
            <person name="Yu H.J."/>
            <person name="Baek S."/>
            <person name="Lee Y.J."/>
            <person name="Cho A."/>
            <person name="Mun J.H."/>
        </authorList>
    </citation>
    <scope>NUCLEOTIDE SEQUENCE [LARGE SCALE GENOMIC DNA]</scope>
    <source>
        <strain evidence="1">cv. WK10039</strain>
    </source>
</reference>
<dbReference type="OrthoDB" id="1087834at2759"/>
<sequence length="160" mass="18472">MKPNGKSPVSSSNDQEVMFFKDILPDVVGNMKLVNGQSHIERRILDEEEIATTPRVMVHLQSQEFGPVMKLYFWEKTATDFCKKFTAYKNTPTLLLVTKVNTKHLGDEGNNSTCHSDDQRKQSVLNMEMRAFTTHLRDFTPSFAVSVFLFQFEHWLRLSP</sequence>
<dbReference type="Proteomes" id="UP000504610">
    <property type="component" value="Chromosome 4"/>
</dbReference>
<dbReference type="KEGG" id="rsz:108846666"/>
<dbReference type="RefSeq" id="XP_056857821.1">
    <property type="nucleotide sequence ID" value="XM_057001841.1"/>
</dbReference>
<protein>
    <submittedName>
        <fullName evidence="4">Uncharacterized protein LOC108846666 isoform X1</fullName>
    </submittedName>
    <submittedName>
        <fullName evidence="2">Uncharacterized protein LOC130507130 isoform X1</fullName>
    </submittedName>
    <submittedName>
        <fullName evidence="3">Uncharacterized protein LOC130509281 isoform X1</fullName>
    </submittedName>
</protein>
<gene>
    <name evidence="2" type="primary">LOC130507130</name>
    <name evidence="4" type="synonym">LOC108846666</name>
    <name evidence="3" type="synonym">LOC130509281</name>
</gene>
<dbReference type="Proteomes" id="UP000504610">
    <property type="component" value="Chromosome 3"/>
</dbReference>
<dbReference type="RefSeq" id="XP_056861049.1">
    <property type="nucleotide sequence ID" value="XM_057005069.1"/>
</dbReference>
<organism evidence="1 2">
    <name type="scientific">Raphanus sativus</name>
    <name type="common">Radish</name>
    <name type="synonym">Raphanus raphanistrum var. sativus</name>
    <dbReference type="NCBI Taxonomy" id="3726"/>
    <lineage>
        <taxon>Eukaryota</taxon>
        <taxon>Viridiplantae</taxon>
        <taxon>Streptophyta</taxon>
        <taxon>Embryophyta</taxon>
        <taxon>Tracheophyta</taxon>
        <taxon>Spermatophyta</taxon>
        <taxon>Magnoliopsida</taxon>
        <taxon>eudicotyledons</taxon>
        <taxon>Gunneridae</taxon>
        <taxon>Pentapetalae</taxon>
        <taxon>rosids</taxon>
        <taxon>malvids</taxon>
        <taxon>Brassicales</taxon>
        <taxon>Brassicaceae</taxon>
        <taxon>Brassiceae</taxon>
        <taxon>Raphanus</taxon>
    </lineage>
</organism>
<evidence type="ECO:0000313" key="4">
    <source>
        <dbReference type="RefSeq" id="XP_056863110.1"/>
    </source>
</evidence>
<name>A0A9W3D1Z7_RAPSA</name>
<dbReference type="AlphaFoldDB" id="A0A9W3D1Z7"/>
<reference evidence="2 3" key="2">
    <citation type="submission" date="2025-04" db="UniProtKB">
        <authorList>
            <consortium name="RefSeq"/>
        </authorList>
    </citation>
    <scope>IDENTIFICATION</scope>
    <source>
        <tissue evidence="2 3">Leaf</tissue>
    </source>
</reference>
<dbReference type="KEGG" id="rsz:130507130"/>